<evidence type="ECO:0000256" key="5">
    <source>
        <dbReference type="ARBA" id="ARBA00023002"/>
    </source>
</evidence>
<protein>
    <recommendedName>
        <fullName evidence="7">Prolyl 4-hydroxylase alpha subunit domain-containing protein</fullName>
    </recommendedName>
</protein>
<reference evidence="8" key="1">
    <citation type="submission" date="2021-02" db="EMBL/GenBank/DDBJ databases">
        <authorList>
            <person name="Nowell W R."/>
        </authorList>
    </citation>
    <scope>NUCLEOTIDE SEQUENCE</scope>
</reference>
<comment type="cofactor">
    <cofactor evidence="1">
        <name>L-ascorbate</name>
        <dbReference type="ChEBI" id="CHEBI:38290"/>
    </cofactor>
</comment>
<dbReference type="SMART" id="SM00702">
    <property type="entry name" value="P4Hc"/>
    <property type="match status" value="1"/>
</dbReference>
<sequence length="117" mass="12873">MSLTFSTWLKDEDSPAVARLSRLISATTTLSMETAEPLQIGNYGIGGHYDVHVDFSRKSNKDTLDSDGNRIATWLTYLNDVEQGGATVFTEIGVRVTPEKGSAIFWYNLYTSGTGNM</sequence>
<dbReference type="PANTHER" id="PTHR10869:SF244">
    <property type="entry name" value="PROLYL 4-HYDROXYLASE SUBUNIT ALPHA-2"/>
    <property type="match status" value="1"/>
</dbReference>
<dbReference type="InterPro" id="IPR006620">
    <property type="entry name" value="Pro_4_hyd_alph"/>
</dbReference>
<evidence type="ECO:0000256" key="1">
    <source>
        <dbReference type="ARBA" id="ARBA00001961"/>
    </source>
</evidence>
<comment type="caution">
    <text evidence="8">The sequence shown here is derived from an EMBL/GenBank/DDBJ whole genome shotgun (WGS) entry which is preliminary data.</text>
</comment>
<dbReference type="InterPro" id="IPR044862">
    <property type="entry name" value="Pro_4_hyd_alph_FE2OG_OXY"/>
</dbReference>
<keyword evidence="2" id="KW-0479">Metal-binding</keyword>
<feature type="domain" description="Prolyl 4-hydroxylase alpha subunit" evidence="7">
    <location>
        <begin position="1"/>
        <end position="117"/>
    </location>
</feature>
<proteinExistence type="predicted"/>
<keyword evidence="5" id="KW-0560">Oxidoreductase</keyword>
<evidence type="ECO:0000313" key="9">
    <source>
        <dbReference type="Proteomes" id="UP000663882"/>
    </source>
</evidence>
<keyword evidence="6" id="KW-0408">Iron</keyword>
<dbReference type="GO" id="GO:0004656">
    <property type="term" value="F:procollagen-proline 4-dioxygenase activity"/>
    <property type="evidence" value="ECO:0007669"/>
    <property type="project" value="TreeGrafter"/>
</dbReference>
<evidence type="ECO:0000313" key="8">
    <source>
        <dbReference type="EMBL" id="CAF0910826.1"/>
    </source>
</evidence>
<dbReference type="OrthoDB" id="420380at2759"/>
<dbReference type="GO" id="GO:0005783">
    <property type="term" value="C:endoplasmic reticulum"/>
    <property type="evidence" value="ECO:0007669"/>
    <property type="project" value="TreeGrafter"/>
</dbReference>
<dbReference type="Pfam" id="PF13640">
    <property type="entry name" value="2OG-FeII_Oxy_3"/>
    <property type="match status" value="1"/>
</dbReference>
<dbReference type="GO" id="GO:0031418">
    <property type="term" value="F:L-ascorbic acid binding"/>
    <property type="evidence" value="ECO:0007669"/>
    <property type="project" value="UniProtKB-KW"/>
</dbReference>
<dbReference type="InterPro" id="IPR045054">
    <property type="entry name" value="P4HA-like"/>
</dbReference>
<keyword evidence="3" id="KW-0847">Vitamin C</keyword>
<evidence type="ECO:0000256" key="2">
    <source>
        <dbReference type="ARBA" id="ARBA00022723"/>
    </source>
</evidence>
<evidence type="ECO:0000256" key="6">
    <source>
        <dbReference type="ARBA" id="ARBA00023004"/>
    </source>
</evidence>
<evidence type="ECO:0000256" key="4">
    <source>
        <dbReference type="ARBA" id="ARBA00022964"/>
    </source>
</evidence>
<evidence type="ECO:0000256" key="3">
    <source>
        <dbReference type="ARBA" id="ARBA00022896"/>
    </source>
</evidence>
<dbReference type="PANTHER" id="PTHR10869">
    <property type="entry name" value="PROLYL 4-HYDROXYLASE ALPHA SUBUNIT"/>
    <property type="match status" value="1"/>
</dbReference>
<dbReference type="GO" id="GO:0005506">
    <property type="term" value="F:iron ion binding"/>
    <property type="evidence" value="ECO:0007669"/>
    <property type="project" value="InterPro"/>
</dbReference>
<dbReference type="Gene3D" id="2.60.120.620">
    <property type="entry name" value="q2cbj1_9rhob like domain"/>
    <property type="match status" value="1"/>
</dbReference>
<accession>A0A814ADU6</accession>
<gene>
    <name evidence="8" type="ORF">RFH988_LOCUS9476</name>
</gene>
<name>A0A814ADU6_9BILA</name>
<dbReference type="EMBL" id="CAJNOO010000338">
    <property type="protein sequence ID" value="CAF0910826.1"/>
    <property type="molecule type" value="Genomic_DNA"/>
</dbReference>
<organism evidence="8 9">
    <name type="scientific">Rotaria sordida</name>
    <dbReference type="NCBI Taxonomy" id="392033"/>
    <lineage>
        <taxon>Eukaryota</taxon>
        <taxon>Metazoa</taxon>
        <taxon>Spiralia</taxon>
        <taxon>Gnathifera</taxon>
        <taxon>Rotifera</taxon>
        <taxon>Eurotatoria</taxon>
        <taxon>Bdelloidea</taxon>
        <taxon>Philodinida</taxon>
        <taxon>Philodinidae</taxon>
        <taxon>Rotaria</taxon>
    </lineage>
</organism>
<dbReference type="AlphaFoldDB" id="A0A814ADU6"/>
<keyword evidence="4" id="KW-0223">Dioxygenase</keyword>
<dbReference type="Proteomes" id="UP000663882">
    <property type="component" value="Unassembled WGS sequence"/>
</dbReference>
<evidence type="ECO:0000259" key="7">
    <source>
        <dbReference type="SMART" id="SM00702"/>
    </source>
</evidence>